<accession>A0A3P8GEM5</accession>
<organism evidence="2 3">
    <name type="scientific">Echinostoma caproni</name>
    <dbReference type="NCBI Taxonomy" id="27848"/>
    <lineage>
        <taxon>Eukaryota</taxon>
        <taxon>Metazoa</taxon>
        <taxon>Spiralia</taxon>
        <taxon>Lophotrochozoa</taxon>
        <taxon>Platyhelminthes</taxon>
        <taxon>Trematoda</taxon>
        <taxon>Digenea</taxon>
        <taxon>Plagiorchiida</taxon>
        <taxon>Echinostomata</taxon>
        <taxon>Echinostomatoidea</taxon>
        <taxon>Echinostomatidae</taxon>
        <taxon>Echinostoma</taxon>
    </lineage>
</organism>
<dbReference type="OrthoDB" id="10618591at2759"/>
<protein>
    <submittedName>
        <fullName evidence="2">Uncharacterized protein</fullName>
    </submittedName>
</protein>
<evidence type="ECO:0000256" key="1">
    <source>
        <dbReference type="SAM" id="Coils"/>
    </source>
</evidence>
<sequence length="115" mass="13343">MPPVLLHSALARIEKQLQQKEEIIGHVKEENARLEAALKRLHEEVRCGVRVSTALYDLQTLDVLLDTKHYYCANLDRFRLALLDLRRRAVFIPGAYFINRIICDVLRMCPVTFVP</sequence>
<dbReference type="AlphaFoldDB" id="A0A3P8GEM5"/>
<dbReference type="Proteomes" id="UP000272942">
    <property type="component" value="Unassembled WGS sequence"/>
</dbReference>
<gene>
    <name evidence="2" type="ORF">ECPE_LOCUS10594</name>
</gene>
<name>A0A3P8GEM5_9TREM</name>
<dbReference type="EMBL" id="UZAN01049331">
    <property type="protein sequence ID" value="VDP87307.1"/>
    <property type="molecule type" value="Genomic_DNA"/>
</dbReference>
<evidence type="ECO:0000313" key="2">
    <source>
        <dbReference type="EMBL" id="VDP87307.1"/>
    </source>
</evidence>
<reference evidence="2 3" key="1">
    <citation type="submission" date="2018-11" db="EMBL/GenBank/DDBJ databases">
        <authorList>
            <consortium name="Pathogen Informatics"/>
        </authorList>
    </citation>
    <scope>NUCLEOTIDE SEQUENCE [LARGE SCALE GENOMIC DNA]</scope>
    <source>
        <strain evidence="2 3">Egypt</strain>
    </source>
</reference>
<keyword evidence="3" id="KW-1185">Reference proteome</keyword>
<keyword evidence="1" id="KW-0175">Coiled coil</keyword>
<evidence type="ECO:0000313" key="3">
    <source>
        <dbReference type="Proteomes" id="UP000272942"/>
    </source>
</evidence>
<proteinExistence type="predicted"/>
<feature type="coiled-coil region" evidence="1">
    <location>
        <begin position="10"/>
        <end position="44"/>
    </location>
</feature>